<dbReference type="EMBL" id="MCFF01000002">
    <property type="protein sequence ID" value="ORZ28227.1"/>
    <property type="molecule type" value="Genomic_DNA"/>
</dbReference>
<evidence type="ECO:0000256" key="1">
    <source>
        <dbReference type="SAM" id="MobiDB-lite"/>
    </source>
</evidence>
<evidence type="ECO:0000313" key="3">
    <source>
        <dbReference type="EMBL" id="ORZ28227.1"/>
    </source>
</evidence>
<dbReference type="OrthoDB" id="2380458at2759"/>
<feature type="chain" id="PRO_5012734180" description="Ser-Thr-rich glycosyl-phosphatidyl-inositol-anchored membrane family-domain-containing protein" evidence="2">
    <location>
        <begin position="25"/>
        <end position="299"/>
    </location>
</feature>
<dbReference type="Proteomes" id="UP000193648">
    <property type="component" value="Unassembled WGS sequence"/>
</dbReference>
<feature type="region of interest" description="Disordered" evidence="1">
    <location>
        <begin position="151"/>
        <end position="170"/>
    </location>
</feature>
<sequence length="299" mass="33797">MLKHSITTFAYLLVVFLTFFSVNALPTPQQSEPFRFEVSSPKTDSLWPVDSLPTISWDATQMPQGSTMDIALLHYEKKQSYLLRRYVPARLGSTLVNLQPELKSGTYSLLLTVYKGRTSSVVGRSLVHGIILSEDEAVDAEQETLRIISNKDQEIEDNNEENTAESLTTSETPELLLKANKQRQRMIVQETELVELTHEPTKGNLVLRAPYTIGWTIPKAIEGARRIRVNLLLVSRDDEVVRVLATNIDAKTGFLYVFLPADIPLQMYRIKVEIIGKGRKFTGYTHKFHTSLPAFSARS</sequence>
<name>A0A1Y2H0Z3_9FUNG</name>
<organism evidence="3 4">
    <name type="scientific">Lobosporangium transversale</name>
    <dbReference type="NCBI Taxonomy" id="64571"/>
    <lineage>
        <taxon>Eukaryota</taxon>
        <taxon>Fungi</taxon>
        <taxon>Fungi incertae sedis</taxon>
        <taxon>Mucoromycota</taxon>
        <taxon>Mortierellomycotina</taxon>
        <taxon>Mortierellomycetes</taxon>
        <taxon>Mortierellales</taxon>
        <taxon>Mortierellaceae</taxon>
        <taxon>Lobosporangium</taxon>
    </lineage>
</organism>
<feature type="signal peptide" evidence="2">
    <location>
        <begin position="1"/>
        <end position="24"/>
    </location>
</feature>
<gene>
    <name evidence="3" type="ORF">BCR41DRAFT_344870</name>
</gene>
<feature type="compositionally biased region" description="Acidic residues" evidence="1">
    <location>
        <begin position="154"/>
        <end position="163"/>
    </location>
</feature>
<dbReference type="RefSeq" id="XP_021885912.1">
    <property type="nucleotide sequence ID" value="XM_022022609.1"/>
</dbReference>
<keyword evidence="2" id="KW-0732">Signal</keyword>
<comment type="caution">
    <text evidence="3">The sequence shown here is derived from an EMBL/GenBank/DDBJ whole genome shotgun (WGS) entry which is preliminary data.</text>
</comment>
<protein>
    <recommendedName>
        <fullName evidence="5">Ser-Thr-rich glycosyl-phosphatidyl-inositol-anchored membrane family-domain-containing protein</fullName>
    </recommendedName>
</protein>
<dbReference type="AlphaFoldDB" id="A0A1Y2H0Z3"/>
<dbReference type="InParanoid" id="A0A1Y2H0Z3"/>
<proteinExistence type="predicted"/>
<keyword evidence="4" id="KW-1185">Reference proteome</keyword>
<evidence type="ECO:0000313" key="4">
    <source>
        <dbReference type="Proteomes" id="UP000193648"/>
    </source>
</evidence>
<accession>A0A1Y2H0Z3</accession>
<evidence type="ECO:0000256" key="2">
    <source>
        <dbReference type="SAM" id="SignalP"/>
    </source>
</evidence>
<dbReference type="GeneID" id="33564453"/>
<reference evidence="3 4" key="1">
    <citation type="submission" date="2016-07" db="EMBL/GenBank/DDBJ databases">
        <title>Pervasive Adenine N6-methylation of Active Genes in Fungi.</title>
        <authorList>
            <consortium name="DOE Joint Genome Institute"/>
            <person name="Mondo S.J."/>
            <person name="Dannebaum R.O."/>
            <person name="Kuo R.C."/>
            <person name="Labutti K."/>
            <person name="Haridas S."/>
            <person name="Kuo A."/>
            <person name="Salamov A."/>
            <person name="Ahrendt S.R."/>
            <person name="Lipzen A."/>
            <person name="Sullivan W."/>
            <person name="Andreopoulos W.B."/>
            <person name="Clum A."/>
            <person name="Lindquist E."/>
            <person name="Daum C."/>
            <person name="Ramamoorthy G.K."/>
            <person name="Gryganskyi A."/>
            <person name="Culley D."/>
            <person name="Magnuson J.K."/>
            <person name="James T.Y."/>
            <person name="O'Malley M.A."/>
            <person name="Stajich J.E."/>
            <person name="Spatafora J.W."/>
            <person name="Visel A."/>
            <person name="Grigoriev I.V."/>
        </authorList>
    </citation>
    <scope>NUCLEOTIDE SEQUENCE [LARGE SCALE GENOMIC DNA]</scope>
    <source>
        <strain evidence="3 4">NRRL 3116</strain>
    </source>
</reference>
<evidence type="ECO:0008006" key="5">
    <source>
        <dbReference type="Google" id="ProtNLM"/>
    </source>
</evidence>